<dbReference type="STRING" id="1352936.M878_10890"/>
<evidence type="ECO:0000313" key="1">
    <source>
        <dbReference type="EMBL" id="EST34254.1"/>
    </source>
</evidence>
<gene>
    <name evidence="1" type="ORF">M878_10890</name>
</gene>
<dbReference type="PATRIC" id="fig|1352936.5.peg.2308"/>
<comment type="caution">
    <text evidence="1">The sequence shown here is derived from an EMBL/GenBank/DDBJ whole genome shotgun (WGS) entry which is preliminary data.</text>
</comment>
<name>V6KZ51_STRRC</name>
<dbReference type="RefSeq" id="WP_023546154.1">
    <property type="nucleotide sequence ID" value="NZ_CM002285.1"/>
</dbReference>
<evidence type="ECO:0000313" key="2">
    <source>
        <dbReference type="Proteomes" id="UP000017984"/>
    </source>
</evidence>
<dbReference type="AlphaFoldDB" id="V6KZ51"/>
<sequence>MGMSKGAFHHHFGSMPKCWTRLLDRFEAKCTTAVIDGVEASGTLQARERLYLMLVGAEHLMPLLPKSELRGMYKLLMLLLDRPAF</sequence>
<evidence type="ECO:0008006" key="3">
    <source>
        <dbReference type="Google" id="ProtNLM"/>
    </source>
</evidence>
<accession>V6KZ51</accession>
<dbReference type="Proteomes" id="UP000017984">
    <property type="component" value="Chromosome"/>
</dbReference>
<protein>
    <recommendedName>
        <fullName evidence="3">HTH tetR-type domain-containing protein</fullName>
    </recommendedName>
</protein>
<dbReference type="EMBL" id="AWQX01000083">
    <property type="protein sequence ID" value="EST34254.1"/>
    <property type="molecule type" value="Genomic_DNA"/>
</dbReference>
<organism evidence="1 2">
    <name type="scientific">Streptomyces roseochromogenus subsp. oscitans DS 12.976</name>
    <dbReference type="NCBI Taxonomy" id="1352936"/>
    <lineage>
        <taxon>Bacteria</taxon>
        <taxon>Bacillati</taxon>
        <taxon>Actinomycetota</taxon>
        <taxon>Actinomycetes</taxon>
        <taxon>Kitasatosporales</taxon>
        <taxon>Streptomycetaceae</taxon>
        <taxon>Streptomyces</taxon>
    </lineage>
</organism>
<reference evidence="1 2" key="1">
    <citation type="journal article" date="2014" name="Genome Announc.">
        <title>Draft Genome Sequence of Streptomyces roseochromogenes subsp. oscitans DS 12.976, Producer of the Aminocoumarin Antibiotic Clorobiocin.</title>
        <authorList>
            <person name="Ruckert C."/>
            <person name="Kalinowski J."/>
            <person name="Heide L."/>
            <person name="Apel A.K."/>
        </authorList>
    </citation>
    <scope>NUCLEOTIDE SEQUENCE [LARGE SCALE GENOMIC DNA]</scope>
    <source>
        <strain evidence="1 2">DS 12.976</strain>
    </source>
</reference>
<dbReference type="HOGENOM" id="CLU_2511357_0_0_11"/>
<proteinExistence type="predicted"/>
<dbReference type="OrthoDB" id="3218408at2"/>
<keyword evidence="2" id="KW-1185">Reference proteome</keyword>